<evidence type="ECO:0000313" key="2">
    <source>
        <dbReference type="Proteomes" id="UP001154265"/>
    </source>
</evidence>
<dbReference type="RefSeq" id="WP_277868242.1">
    <property type="nucleotide sequence ID" value="NZ_JAKKUT010000008.1"/>
</dbReference>
<keyword evidence="2" id="KW-1185">Reference proteome</keyword>
<organism evidence="1 2">
    <name type="scientific">Candidatus Synechococcus calcipolaris G9</name>
    <dbReference type="NCBI Taxonomy" id="1497997"/>
    <lineage>
        <taxon>Bacteria</taxon>
        <taxon>Bacillati</taxon>
        <taxon>Cyanobacteriota</taxon>
        <taxon>Cyanophyceae</taxon>
        <taxon>Synechococcales</taxon>
        <taxon>Synechococcaceae</taxon>
        <taxon>Synechococcus</taxon>
    </lineage>
</organism>
<gene>
    <name evidence="1" type="ORF">L3556_15510</name>
</gene>
<proteinExistence type="predicted"/>
<dbReference type="Proteomes" id="UP001154265">
    <property type="component" value="Unassembled WGS sequence"/>
</dbReference>
<reference evidence="1" key="1">
    <citation type="journal article" date="2022" name="Genome Biol. Evol.">
        <title>A New Gene Family Diagnostic for Intracellular Biomineralization of Amorphous Ca Carbonates by Cyanobacteria.</title>
        <authorList>
            <person name="Benzerara K."/>
            <person name="Duprat E."/>
            <person name="Bitard-Feildel T."/>
            <person name="Caumes G."/>
            <person name="Cassier-Chauvat C."/>
            <person name="Chauvat F."/>
            <person name="Dezi M."/>
            <person name="Diop S.I."/>
            <person name="Gaschignard G."/>
            <person name="Gorgen S."/>
            <person name="Gugger M."/>
            <person name="Lopez-Garcia P."/>
            <person name="Millet M."/>
            <person name="Skouri-Panet F."/>
            <person name="Moreira D."/>
            <person name="Callebaut I."/>
        </authorList>
    </citation>
    <scope>NUCLEOTIDE SEQUENCE</scope>
    <source>
        <strain evidence="1">G9</strain>
    </source>
</reference>
<protein>
    <recommendedName>
        <fullName evidence="3">Nif11 domain-containing protein</fullName>
    </recommendedName>
</protein>
<sequence>MANSQVLQFMQKTAEDESLRLQLEQLMGVGDGNISSAEALDSDELAVLRGEMAPKVAEFAQAHNFSFSAEELITVVESFAKYQAGTISDAEFSKILGISVSRDGAQHTTKVANPLKRLSRYLGKTYLGIDKDAEDE</sequence>
<evidence type="ECO:0008006" key="3">
    <source>
        <dbReference type="Google" id="ProtNLM"/>
    </source>
</evidence>
<name>A0ABT6F3F6_9SYNE</name>
<dbReference type="EMBL" id="JAKKUT010000008">
    <property type="protein sequence ID" value="MDG2992326.1"/>
    <property type="molecule type" value="Genomic_DNA"/>
</dbReference>
<reference evidence="1" key="2">
    <citation type="submission" date="2022-01" db="EMBL/GenBank/DDBJ databases">
        <authorList>
            <person name="Zivanovic Y."/>
            <person name="Moreira D."/>
            <person name="Lopez-Garcia P."/>
        </authorList>
    </citation>
    <scope>NUCLEOTIDE SEQUENCE</scope>
    <source>
        <strain evidence="1">G9</strain>
    </source>
</reference>
<accession>A0ABT6F3F6</accession>
<comment type="caution">
    <text evidence="1">The sequence shown here is derived from an EMBL/GenBank/DDBJ whole genome shotgun (WGS) entry which is preliminary data.</text>
</comment>
<evidence type="ECO:0000313" key="1">
    <source>
        <dbReference type="EMBL" id="MDG2992326.1"/>
    </source>
</evidence>